<name>A0A423SNA0_PENVA</name>
<dbReference type="OrthoDB" id="10009055at2759"/>
<feature type="compositionally biased region" description="Polar residues" evidence="1">
    <location>
        <begin position="111"/>
        <end position="126"/>
    </location>
</feature>
<dbReference type="STRING" id="6689.A0A423SNA0"/>
<gene>
    <name evidence="2" type="ORF">C7M84_016326</name>
</gene>
<dbReference type="EMBL" id="QCYY01003054">
    <property type="protein sequence ID" value="ROT65697.1"/>
    <property type="molecule type" value="Genomic_DNA"/>
</dbReference>
<keyword evidence="3" id="KW-1185">Reference proteome</keyword>
<proteinExistence type="predicted"/>
<dbReference type="Proteomes" id="UP000283509">
    <property type="component" value="Unassembled WGS sequence"/>
</dbReference>
<evidence type="ECO:0000256" key="1">
    <source>
        <dbReference type="SAM" id="MobiDB-lite"/>
    </source>
</evidence>
<evidence type="ECO:0000313" key="2">
    <source>
        <dbReference type="EMBL" id="ROT65697.1"/>
    </source>
</evidence>
<organism evidence="2 3">
    <name type="scientific">Penaeus vannamei</name>
    <name type="common">Whiteleg shrimp</name>
    <name type="synonym">Litopenaeus vannamei</name>
    <dbReference type="NCBI Taxonomy" id="6689"/>
    <lineage>
        <taxon>Eukaryota</taxon>
        <taxon>Metazoa</taxon>
        <taxon>Ecdysozoa</taxon>
        <taxon>Arthropoda</taxon>
        <taxon>Crustacea</taxon>
        <taxon>Multicrustacea</taxon>
        <taxon>Malacostraca</taxon>
        <taxon>Eumalacostraca</taxon>
        <taxon>Eucarida</taxon>
        <taxon>Decapoda</taxon>
        <taxon>Dendrobranchiata</taxon>
        <taxon>Penaeoidea</taxon>
        <taxon>Penaeidae</taxon>
        <taxon>Penaeus</taxon>
    </lineage>
</organism>
<evidence type="ECO:0000313" key="3">
    <source>
        <dbReference type="Proteomes" id="UP000283509"/>
    </source>
</evidence>
<accession>A0A423SNA0</accession>
<sequence length="424" mass="46155">MPKRKRLSDGEEGESPVTTPVVEGRPKRRRNDTTLVDTIQYIFDALRNKKKDDDVYLCEAFLRVPRKKTEPQYYEMISGHRSQWHSANPGGFFRRQVNSASASAFTEVLATHSSATSPSKRNSSDSASERDAPHTYKRGAPEPSDLSLVGSASPGPGEVKVVKRSAQSQPLVRYLPQNLVTVLERACTSTSTSSVLPVPSIAIAGCLCSACSYVAGQDPLLKLTLEAKSTYLLSPGLMTWFHCNFTPSGLLHLSCSQSGFEDPTPYRYLLTCYGDRRLRYYGKGYLAASLCVGGARKSTVSGPAASALAVHSASSLRIAATPPPPHTHIRKECGHLLFSCQLPAGLCITLQIADRQKPFGRICSTGSGSWQMSGPPDLNDHGVPDPKPSYLVQDNSSIHKSRVAMAWFQLCRIYPNPQVSIPLG</sequence>
<dbReference type="AlphaFoldDB" id="A0A423SNA0"/>
<reference evidence="2 3" key="2">
    <citation type="submission" date="2019-01" db="EMBL/GenBank/DDBJ databases">
        <title>The decoding of complex shrimp genome reveals the adaptation for benthos swimmer, frequently molting mechanism and breeding impact on genome.</title>
        <authorList>
            <person name="Sun Y."/>
            <person name="Gao Y."/>
            <person name="Yu Y."/>
        </authorList>
    </citation>
    <scope>NUCLEOTIDE SEQUENCE [LARGE SCALE GENOMIC DNA]</scope>
    <source>
        <tissue evidence="2">Muscle</tissue>
    </source>
</reference>
<comment type="caution">
    <text evidence="2">The sequence shown here is derived from an EMBL/GenBank/DDBJ whole genome shotgun (WGS) entry which is preliminary data.</text>
</comment>
<feature type="region of interest" description="Disordered" evidence="1">
    <location>
        <begin position="1"/>
        <end position="30"/>
    </location>
</feature>
<protein>
    <submittedName>
        <fullName evidence="2">Uncharacterized protein</fullName>
    </submittedName>
</protein>
<reference evidence="2 3" key="1">
    <citation type="submission" date="2018-04" db="EMBL/GenBank/DDBJ databases">
        <authorList>
            <person name="Zhang X."/>
            <person name="Yuan J."/>
            <person name="Li F."/>
            <person name="Xiang J."/>
        </authorList>
    </citation>
    <scope>NUCLEOTIDE SEQUENCE [LARGE SCALE GENOMIC DNA]</scope>
    <source>
        <tissue evidence="2">Muscle</tissue>
    </source>
</reference>
<feature type="region of interest" description="Disordered" evidence="1">
    <location>
        <begin position="110"/>
        <end position="160"/>
    </location>
</feature>